<dbReference type="GeneTree" id="ENSGT00390000008957"/>
<evidence type="ECO:0000256" key="8">
    <source>
        <dbReference type="SAM" id="MobiDB-lite"/>
    </source>
</evidence>
<feature type="region of interest" description="Disordered" evidence="8">
    <location>
        <begin position="318"/>
        <end position="364"/>
    </location>
</feature>
<dbReference type="Proteomes" id="UP000694412">
    <property type="component" value="Chromosome 14"/>
</dbReference>
<dbReference type="GO" id="GO:0060271">
    <property type="term" value="P:cilium assembly"/>
    <property type="evidence" value="ECO:0007669"/>
    <property type="project" value="TreeGrafter"/>
</dbReference>
<evidence type="ECO:0000256" key="3">
    <source>
        <dbReference type="ARBA" id="ARBA00022794"/>
    </source>
</evidence>
<dbReference type="GO" id="GO:0005654">
    <property type="term" value="C:nucleoplasm"/>
    <property type="evidence" value="ECO:0007669"/>
    <property type="project" value="Ensembl"/>
</dbReference>
<gene>
    <name evidence="9" type="primary">CLUAP1</name>
</gene>
<accession>A0A8C2U2R3</accession>
<dbReference type="GO" id="GO:0030992">
    <property type="term" value="C:intraciliary transport particle B"/>
    <property type="evidence" value="ECO:0007669"/>
    <property type="project" value="Ensembl"/>
</dbReference>
<dbReference type="PANTHER" id="PTHR21547:SF0">
    <property type="entry name" value="CLUSTERIN-ASSOCIATED PROTEIN 1"/>
    <property type="match status" value="1"/>
</dbReference>
<name>A0A8C2U2R3_COTJA</name>
<keyword evidence="5" id="KW-0969">Cilium</keyword>
<evidence type="ECO:0000313" key="9">
    <source>
        <dbReference type="Ensembl" id="ENSCJPP00005021065.1"/>
    </source>
</evidence>
<evidence type="ECO:0000256" key="7">
    <source>
        <dbReference type="SAM" id="Coils"/>
    </source>
</evidence>
<keyword evidence="10" id="KW-1185">Reference proteome</keyword>
<protein>
    <submittedName>
        <fullName evidence="9">Clusterin associated protein 1</fullName>
    </submittedName>
</protein>
<keyword evidence="6" id="KW-0966">Cell projection</keyword>
<evidence type="ECO:0000256" key="2">
    <source>
        <dbReference type="ARBA" id="ARBA00008340"/>
    </source>
</evidence>
<comment type="subcellular location">
    <subcellularLocation>
        <location evidence="1">Cell projection</location>
        <location evidence="1">Cilium</location>
    </subcellularLocation>
</comment>
<dbReference type="GO" id="GO:0005815">
    <property type="term" value="C:microtubule organizing center"/>
    <property type="evidence" value="ECO:0007669"/>
    <property type="project" value="TreeGrafter"/>
</dbReference>
<organism evidence="9 10">
    <name type="scientific">Coturnix japonica</name>
    <name type="common">Japanese quail</name>
    <name type="synonym">Coturnix coturnix japonica</name>
    <dbReference type="NCBI Taxonomy" id="93934"/>
    <lineage>
        <taxon>Eukaryota</taxon>
        <taxon>Metazoa</taxon>
        <taxon>Chordata</taxon>
        <taxon>Craniata</taxon>
        <taxon>Vertebrata</taxon>
        <taxon>Euteleostomi</taxon>
        <taxon>Archelosauria</taxon>
        <taxon>Archosauria</taxon>
        <taxon>Dinosauria</taxon>
        <taxon>Saurischia</taxon>
        <taxon>Theropoda</taxon>
        <taxon>Coelurosauria</taxon>
        <taxon>Aves</taxon>
        <taxon>Neognathae</taxon>
        <taxon>Galloanserae</taxon>
        <taxon>Galliformes</taxon>
        <taxon>Phasianidae</taxon>
        <taxon>Perdicinae</taxon>
        <taxon>Coturnix</taxon>
    </lineage>
</organism>
<dbReference type="AlphaFoldDB" id="A0A8C2U2R3"/>
<reference evidence="9" key="3">
    <citation type="submission" date="2025-09" db="UniProtKB">
        <authorList>
            <consortium name="Ensembl"/>
        </authorList>
    </citation>
    <scope>IDENTIFICATION</scope>
</reference>
<dbReference type="PANTHER" id="PTHR21547">
    <property type="entry name" value="CLUSTERIN ASSOCIATED PROTEIN 1"/>
    <property type="match status" value="1"/>
</dbReference>
<evidence type="ECO:0000313" key="10">
    <source>
        <dbReference type="Proteomes" id="UP000694412"/>
    </source>
</evidence>
<dbReference type="InterPro" id="IPR019366">
    <property type="entry name" value="Clusterin-associated_protein-1"/>
</dbReference>
<keyword evidence="3" id="KW-0970">Cilium biogenesis/degradation</keyword>
<evidence type="ECO:0000256" key="1">
    <source>
        <dbReference type="ARBA" id="ARBA00004138"/>
    </source>
</evidence>
<dbReference type="Pfam" id="PF10234">
    <property type="entry name" value="Cluap1"/>
    <property type="match status" value="1"/>
</dbReference>
<reference evidence="9" key="2">
    <citation type="submission" date="2025-08" db="UniProtKB">
        <authorList>
            <consortium name="Ensembl"/>
        </authorList>
    </citation>
    <scope>IDENTIFICATION</scope>
</reference>
<proteinExistence type="inferred from homology"/>
<sequence length="364" mass="42231">MLRALGYPRLVSMENFHAPNFALVAELLLWMVRRYEPQSDIPSDVETEQDRVFFIKAVAQFMATKAHIKLNTKKLYQADGYAVRELLKVTSVLYSAMNTGGMEHTDIIEEDSSKFKFDLGSKIADLKATRQLASEITSKGANLYDLLGKEVELRESRTEAIARPLEINKAEKMMKVAINCVLEEVQKTKDMLSNVALDEANLEAKIEKRKLELERSQKRLQTLQSVRPAFMDEYEKIEEQLQKQYTTYLEKFHNLTYLEQLLDDQHRTEQEMFEEAANMLRLMQNRLKEEEQRLLRSGSKWDFFPRFIALCVFLQDDSGDSEIGLDDDEDDEEDVEDDSMEISPSKSSHRAKKPEPLEESDNDF</sequence>
<keyword evidence="4 7" id="KW-0175">Coiled coil</keyword>
<dbReference type="Ensembl" id="ENSCJPT00005028981.1">
    <property type="protein sequence ID" value="ENSCJPP00005021065.1"/>
    <property type="gene ID" value="ENSCJPG00005016875.1"/>
</dbReference>
<dbReference type="GO" id="GO:0015629">
    <property type="term" value="C:actin cytoskeleton"/>
    <property type="evidence" value="ECO:0007669"/>
    <property type="project" value="Ensembl"/>
</dbReference>
<feature type="compositionally biased region" description="Acidic residues" evidence="8">
    <location>
        <begin position="318"/>
        <end position="340"/>
    </location>
</feature>
<comment type="similarity">
    <text evidence="2">Belongs to the CLUAP1 family.</text>
</comment>
<evidence type="ECO:0000256" key="6">
    <source>
        <dbReference type="ARBA" id="ARBA00023273"/>
    </source>
</evidence>
<evidence type="ECO:0000256" key="4">
    <source>
        <dbReference type="ARBA" id="ARBA00023054"/>
    </source>
</evidence>
<dbReference type="GO" id="GO:0005929">
    <property type="term" value="C:cilium"/>
    <property type="evidence" value="ECO:0007669"/>
    <property type="project" value="UniProtKB-SubCell"/>
</dbReference>
<evidence type="ECO:0000256" key="5">
    <source>
        <dbReference type="ARBA" id="ARBA00023069"/>
    </source>
</evidence>
<feature type="coiled-coil region" evidence="7">
    <location>
        <begin position="194"/>
        <end position="293"/>
    </location>
</feature>
<reference evidence="9" key="1">
    <citation type="submission" date="2015-11" db="EMBL/GenBank/DDBJ databases">
        <authorList>
            <consortium name="International Coturnix japonica Genome Analysis Consortium"/>
            <person name="Warren W."/>
            <person name="Burt D.W."/>
            <person name="Antin P.B."/>
            <person name="Lanford R."/>
            <person name="Gros J."/>
            <person name="Wilson R.K."/>
        </authorList>
    </citation>
    <scope>NUCLEOTIDE SEQUENCE [LARGE SCALE GENOMIC DNA]</scope>
</reference>